<keyword evidence="2" id="KW-1185">Reference proteome</keyword>
<dbReference type="HAMAP" id="MF_00116">
    <property type="entry name" value="dUTPase_bact"/>
    <property type="match status" value="1"/>
</dbReference>
<gene>
    <name evidence="1" type="ORF">HKBW3S33_01232</name>
</gene>
<dbReference type="GO" id="GO:0006226">
    <property type="term" value="P:dUMP biosynthetic process"/>
    <property type="evidence" value="ECO:0007669"/>
    <property type="project" value="UniProtKB-UniRule"/>
</dbReference>
<dbReference type="NCBIfam" id="NF001862">
    <property type="entry name" value="PRK00601.1"/>
    <property type="match status" value="1"/>
</dbReference>
<dbReference type="InterPro" id="IPR033704">
    <property type="entry name" value="dUTPase_trimeric"/>
</dbReference>
<protein>
    <submittedName>
        <fullName evidence="1">dUTP pyrophosphatase</fullName>
    </submittedName>
</protein>
<evidence type="ECO:0000313" key="1">
    <source>
        <dbReference type="EMBL" id="GFP27822.1"/>
    </source>
</evidence>
<dbReference type="PANTHER" id="PTHR11241">
    <property type="entry name" value="DEOXYURIDINE 5'-TRIPHOSPHATE NUCLEOTIDOHYDROLASE"/>
    <property type="match status" value="1"/>
</dbReference>
<dbReference type="Pfam" id="PF00692">
    <property type="entry name" value="dUTPase"/>
    <property type="match status" value="1"/>
</dbReference>
<comment type="caution">
    <text evidence="1">The sequence shown here is derived from an EMBL/GenBank/DDBJ whole genome shotgun (WGS) entry which is preliminary data.</text>
</comment>
<dbReference type="PANTHER" id="PTHR11241:SF0">
    <property type="entry name" value="DEOXYURIDINE 5'-TRIPHOSPHATE NUCLEOTIDOHYDROLASE"/>
    <property type="match status" value="1"/>
</dbReference>
<dbReference type="InterPro" id="IPR036157">
    <property type="entry name" value="dUTPase-like_sf"/>
</dbReference>
<dbReference type="CDD" id="cd07557">
    <property type="entry name" value="trimeric_dUTPase"/>
    <property type="match status" value="1"/>
</dbReference>
<dbReference type="SUPFAM" id="SSF51283">
    <property type="entry name" value="dUTPase-like"/>
    <property type="match status" value="1"/>
</dbReference>
<dbReference type="GO" id="GO:0046081">
    <property type="term" value="P:dUTP catabolic process"/>
    <property type="evidence" value="ECO:0007669"/>
    <property type="project" value="InterPro"/>
</dbReference>
<dbReference type="GO" id="GO:0004170">
    <property type="term" value="F:dUTP diphosphatase activity"/>
    <property type="evidence" value="ECO:0007669"/>
    <property type="project" value="UniProtKB-UniRule"/>
</dbReference>
<dbReference type="GO" id="GO:0000287">
    <property type="term" value="F:magnesium ion binding"/>
    <property type="evidence" value="ECO:0007669"/>
    <property type="project" value="UniProtKB-UniRule"/>
</dbReference>
<proteinExistence type="inferred from homology"/>
<dbReference type="InterPro" id="IPR008181">
    <property type="entry name" value="dUTPase"/>
</dbReference>
<dbReference type="Gene3D" id="2.70.40.10">
    <property type="match status" value="1"/>
</dbReference>
<sequence length="143" mass="15454">MIVQIKKLDPSLPTPQYAHLWDAGLDLYSRIETEIGPGERALIPTGIAISLPPEYAGFVQPRSGLAIKEGIGVLNSPGLIDAGYRGEISVILINLDKERSFKIRKGDKICQLVIQQVIQAEIKVVDELDATERGEGGFGSTGV</sequence>
<dbReference type="NCBIfam" id="TIGR00576">
    <property type="entry name" value="dut"/>
    <property type="match status" value="1"/>
</dbReference>
<dbReference type="Proteomes" id="UP000591948">
    <property type="component" value="Unassembled WGS sequence"/>
</dbReference>
<dbReference type="UniPathway" id="UPA00610">
    <property type="reaction ID" value="UER00666"/>
</dbReference>
<accession>A0A6V8P5C5</accession>
<dbReference type="EMBL" id="BLRY01000071">
    <property type="protein sequence ID" value="GFP27822.1"/>
    <property type="molecule type" value="Genomic_DNA"/>
</dbReference>
<dbReference type="InterPro" id="IPR029054">
    <property type="entry name" value="dUTPase-like"/>
</dbReference>
<evidence type="ECO:0000313" key="2">
    <source>
        <dbReference type="Proteomes" id="UP000591948"/>
    </source>
</evidence>
<organism evidence="1 2">
    <name type="scientific">Candidatus Hakubella thermalkaliphila</name>
    <dbReference type="NCBI Taxonomy" id="2754717"/>
    <lineage>
        <taxon>Bacteria</taxon>
        <taxon>Bacillati</taxon>
        <taxon>Actinomycetota</taxon>
        <taxon>Actinomycetota incertae sedis</taxon>
        <taxon>Candidatus Hakubellales</taxon>
        <taxon>Candidatus Hakubellaceae</taxon>
        <taxon>Candidatus Hakubella</taxon>
    </lineage>
</organism>
<reference evidence="1 2" key="1">
    <citation type="journal article" date="2020" name="Front. Microbiol.">
        <title>Single-cell genomics of novel Actinobacteria with the Wood-Ljungdahl pathway discovered in a serpentinizing system.</title>
        <authorList>
            <person name="Merino N."/>
            <person name="Kawai M."/>
            <person name="Boyd E.S."/>
            <person name="Colman D.R."/>
            <person name="McGlynn S.E."/>
            <person name="Nealson K.H."/>
            <person name="Kurokawa K."/>
            <person name="Hongoh Y."/>
        </authorList>
    </citation>
    <scope>NUCLEOTIDE SEQUENCE [LARGE SCALE GENOMIC DNA]</scope>
    <source>
        <strain evidence="1 2">S33</strain>
    </source>
</reference>
<name>A0A6V8P5C5_9ACTN</name>